<dbReference type="EMBL" id="JBHRYN010000007">
    <property type="protein sequence ID" value="MFC3700820.1"/>
    <property type="molecule type" value="Genomic_DNA"/>
</dbReference>
<dbReference type="Proteomes" id="UP001595710">
    <property type="component" value="Unassembled WGS sequence"/>
</dbReference>
<dbReference type="RefSeq" id="WP_377362294.1">
    <property type="nucleotide sequence ID" value="NZ_JBHRYN010000007.1"/>
</dbReference>
<proteinExistence type="predicted"/>
<organism evidence="1 2">
    <name type="scientific">Reinekea marina</name>
    <dbReference type="NCBI Taxonomy" id="1310421"/>
    <lineage>
        <taxon>Bacteria</taxon>
        <taxon>Pseudomonadati</taxon>
        <taxon>Pseudomonadota</taxon>
        <taxon>Gammaproteobacteria</taxon>
        <taxon>Oceanospirillales</taxon>
        <taxon>Saccharospirillaceae</taxon>
        <taxon>Reinekea</taxon>
    </lineage>
</organism>
<evidence type="ECO:0000313" key="1">
    <source>
        <dbReference type="EMBL" id="MFC3700820.1"/>
    </source>
</evidence>
<protein>
    <submittedName>
        <fullName evidence="1">Uncharacterized protein</fullName>
    </submittedName>
</protein>
<keyword evidence="2" id="KW-1185">Reference proteome</keyword>
<gene>
    <name evidence="1" type="ORF">ACFOND_04135</name>
</gene>
<sequence length="47" mass="5505">MNHFYYRAIKVVEFLRFNGFEVNALLSHDPGIKLYESKNQVVVIPHA</sequence>
<reference evidence="2" key="1">
    <citation type="journal article" date="2019" name="Int. J. Syst. Evol. Microbiol.">
        <title>The Global Catalogue of Microorganisms (GCM) 10K type strain sequencing project: providing services to taxonomists for standard genome sequencing and annotation.</title>
        <authorList>
            <consortium name="The Broad Institute Genomics Platform"/>
            <consortium name="The Broad Institute Genome Sequencing Center for Infectious Disease"/>
            <person name="Wu L."/>
            <person name="Ma J."/>
        </authorList>
    </citation>
    <scope>NUCLEOTIDE SEQUENCE [LARGE SCALE GENOMIC DNA]</scope>
    <source>
        <strain evidence="2">CECT 8288</strain>
    </source>
</reference>
<name>A0ABV7WQP8_9GAMM</name>
<accession>A0ABV7WQP8</accession>
<evidence type="ECO:0000313" key="2">
    <source>
        <dbReference type="Proteomes" id="UP001595710"/>
    </source>
</evidence>
<comment type="caution">
    <text evidence="1">The sequence shown here is derived from an EMBL/GenBank/DDBJ whole genome shotgun (WGS) entry which is preliminary data.</text>
</comment>